<dbReference type="InterPro" id="IPR050900">
    <property type="entry name" value="Transposase_IS3/IS150/IS904"/>
</dbReference>
<feature type="domain" description="Integrase catalytic" evidence="3">
    <location>
        <begin position="122"/>
        <end position="179"/>
    </location>
</feature>
<proteinExistence type="predicted"/>
<dbReference type="HOGENOM" id="CLU_679375_0_0_11"/>
<name>I4F0J1_MODI5</name>
<evidence type="ECO:0000313" key="6">
    <source>
        <dbReference type="Proteomes" id="UP000006461"/>
    </source>
</evidence>
<dbReference type="Pfam" id="PF13276">
    <property type="entry name" value="HTH_21"/>
    <property type="match status" value="1"/>
</dbReference>
<feature type="domain" description="HTH-like" evidence="4">
    <location>
        <begin position="44"/>
        <end position="100"/>
    </location>
</feature>
<dbReference type="Pfam" id="PF00665">
    <property type="entry name" value="rve"/>
    <property type="match status" value="1"/>
</dbReference>
<evidence type="ECO:0000256" key="2">
    <source>
        <dbReference type="SAM" id="MobiDB-lite"/>
    </source>
</evidence>
<evidence type="ECO:0000256" key="1">
    <source>
        <dbReference type="ARBA" id="ARBA00002286"/>
    </source>
</evidence>
<dbReference type="Proteomes" id="UP000006461">
    <property type="component" value="Chromosome"/>
</dbReference>
<dbReference type="AlphaFoldDB" id="I4F0J1"/>
<dbReference type="EMBL" id="FO203431">
    <property type="protein sequence ID" value="CCH89154.1"/>
    <property type="molecule type" value="Genomic_DNA"/>
</dbReference>
<comment type="function">
    <text evidence="1">Involved in the transposition of the insertion sequence.</text>
</comment>
<dbReference type="InterPro" id="IPR036397">
    <property type="entry name" value="RNaseH_sf"/>
</dbReference>
<reference evidence="5 6" key="1">
    <citation type="journal article" date="2012" name="J. Bacteriol.">
        <title>Genome Sequence of Radiation-Resistant Modestobacter marinus Strain BC501, a Representative Actinobacterium That Thrives on Calcareous Stone Surfaces.</title>
        <authorList>
            <person name="Normand P."/>
            <person name="Gury J."/>
            <person name="Pujic P."/>
            <person name="Chouaia B."/>
            <person name="Crotti E."/>
            <person name="Brusetti L."/>
            <person name="Daffonchio D."/>
            <person name="Vacherie B."/>
            <person name="Barbe V."/>
            <person name="Medigue C."/>
            <person name="Calteau A."/>
            <person name="Ghodhbane-Gtari F."/>
            <person name="Essoussi I."/>
            <person name="Nouioui I."/>
            <person name="Abbassi-Ghozzi I."/>
            <person name="Gtari M."/>
        </authorList>
    </citation>
    <scope>NUCLEOTIDE SEQUENCE [LARGE SCALE GENOMIC DNA]</scope>
    <source>
        <strain evidence="6">BC 501</strain>
    </source>
</reference>
<dbReference type="InterPro" id="IPR001584">
    <property type="entry name" value="Integrase_cat-core"/>
</dbReference>
<dbReference type="SUPFAM" id="SSF53098">
    <property type="entry name" value="Ribonuclease H-like"/>
    <property type="match status" value="1"/>
</dbReference>
<dbReference type="KEGG" id="mmar:MODMU_3746"/>
<dbReference type="Gene3D" id="3.30.420.10">
    <property type="entry name" value="Ribonuclease H-like superfamily/Ribonuclease H"/>
    <property type="match status" value="1"/>
</dbReference>
<dbReference type="PATRIC" id="fig|477641.3.peg.3534"/>
<protein>
    <submittedName>
        <fullName evidence="5">Transposase</fullName>
    </submittedName>
</protein>
<keyword evidence="6" id="KW-1185">Reference proteome</keyword>
<dbReference type="PANTHER" id="PTHR46889:SF4">
    <property type="entry name" value="TRANSPOSASE INSO FOR INSERTION SEQUENCE ELEMENT IS911B-RELATED"/>
    <property type="match status" value="1"/>
</dbReference>
<dbReference type="eggNOG" id="COG2801">
    <property type="taxonomic scope" value="Bacteria"/>
</dbReference>
<organism evidence="5 6">
    <name type="scientific">Modestobacter italicus (strain DSM 44449 / CECT 9708 / BC 501)</name>
    <dbReference type="NCBI Taxonomy" id="2732864"/>
    <lineage>
        <taxon>Bacteria</taxon>
        <taxon>Bacillati</taxon>
        <taxon>Actinomycetota</taxon>
        <taxon>Actinomycetes</taxon>
        <taxon>Geodermatophilales</taxon>
        <taxon>Geodermatophilaceae</taxon>
        <taxon>Modestobacter</taxon>
    </lineage>
</organism>
<evidence type="ECO:0000259" key="4">
    <source>
        <dbReference type="Pfam" id="PF13276"/>
    </source>
</evidence>
<accession>I4F0J1</accession>
<dbReference type="InterPro" id="IPR025948">
    <property type="entry name" value="HTH-like_dom"/>
</dbReference>
<gene>
    <name evidence="5" type="ordered locus">MODMU_3746</name>
</gene>
<feature type="compositionally biased region" description="Basic and acidic residues" evidence="2">
    <location>
        <begin position="272"/>
        <end position="285"/>
    </location>
</feature>
<dbReference type="GO" id="GO:0015074">
    <property type="term" value="P:DNA integration"/>
    <property type="evidence" value="ECO:0007669"/>
    <property type="project" value="InterPro"/>
</dbReference>
<dbReference type="STRING" id="477641.MODMU_3746"/>
<feature type="region of interest" description="Disordered" evidence="2">
    <location>
        <begin position="189"/>
        <end position="307"/>
    </location>
</feature>
<dbReference type="InterPro" id="IPR012337">
    <property type="entry name" value="RNaseH-like_sf"/>
</dbReference>
<evidence type="ECO:0000259" key="3">
    <source>
        <dbReference type="Pfam" id="PF00665"/>
    </source>
</evidence>
<feature type="compositionally biased region" description="Basic and acidic residues" evidence="2">
    <location>
        <begin position="251"/>
        <end position="261"/>
    </location>
</feature>
<evidence type="ECO:0000313" key="5">
    <source>
        <dbReference type="EMBL" id="CCH89154.1"/>
    </source>
</evidence>
<dbReference type="GO" id="GO:0003676">
    <property type="term" value="F:nucleic acid binding"/>
    <property type="evidence" value="ECO:0007669"/>
    <property type="project" value="InterPro"/>
</dbReference>
<sequence length="405" mass="45124">MMYPLVQDLAAEKIPVAVTCRVLGFSKQAFYKWQANPVSQRDWDDAHLINAAIDIHHDDPEFGYRFIADELAGQGLRASRNRVNRLCSSQRLWSVHSRKRGLNRKPGPPVHDDLVLRDFTAEAPNELWLTDITEHPTAEGKLYLCAVKDACSKRIVGYSIDARMTSELAVNALANALRAAQWRRHDRAFRPRQPIPLPRLRQSPARRPVARLDGPGRCLRGQRRHGVVLQPAAEERAEPPALGHPRGATPGDRRRLDREDLPPPPAPRHPRPHDPHRVRDTDPSRSRGLIAPTNQSQLKCGQSHVGDDLTSAGTHQLWKASGMASFGSQPFEHVLQCGVPLGDRRLLTALPRGAHPGHHLICGRCSSILVWDQCPMEPPAPLLQCNRCNTVNDPAEVQGGRASNR</sequence>
<dbReference type="PANTHER" id="PTHR46889">
    <property type="entry name" value="TRANSPOSASE INSF FOR INSERTION SEQUENCE IS3B-RELATED"/>
    <property type="match status" value="1"/>
</dbReference>